<dbReference type="InterPro" id="IPR011527">
    <property type="entry name" value="ABC1_TM_dom"/>
</dbReference>
<dbReference type="RefSeq" id="WP_202091994.1">
    <property type="nucleotide sequence ID" value="NZ_CP061035.1"/>
</dbReference>
<evidence type="ECO:0000256" key="4">
    <source>
        <dbReference type="ARBA" id="ARBA00022840"/>
    </source>
</evidence>
<dbReference type="Gene3D" id="3.40.50.300">
    <property type="entry name" value="P-loop containing nucleotide triphosphate hydrolases"/>
    <property type="match status" value="1"/>
</dbReference>
<feature type="transmembrane region" description="Helical" evidence="7">
    <location>
        <begin position="78"/>
        <end position="96"/>
    </location>
</feature>
<keyword evidence="3" id="KW-0547">Nucleotide-binding</keyword>
<feature type="domain" description="ABC transmembrane type-1" evidence="9">
    <location>
        <begin position="1"/>
        <end position="215"/>
    </location>
</feature>
<organism evidence="10 11">
    <name type="scientific">Sphingomonas aliaeris</name>
    <dbReference type="NCBI Taxonomy" id="2759526"/>
    <lineage>
        <taxon>Bacteria</taxon>
        <taxon>Pseudomonadati</taxon>
        <taxon>Pseudomonadota</taxon>
        <taxon>Alphaproteobacteria</taxon>
        <taxon>Sphingomonadales</taxon>
        <taxon>Sphingomonadaceae</taxon>
        <taxon>Sphingomonas</taxon>
    </lineage>
</organism>
<dbReference type="GO" id="GO:0005886">
    <property type="term" value="C:plasma membrane"/>
    <property type="evidence" value="ECO:0007669"/>
    <property type="project" value="UniProtKB-SubCell"/>
</dbReference>
<evidence type="ECO:0000256" key="3">
    <source>
        <dbReference type="ARBA" id="ARBA00022741"/>
    </source>
</evidence>
<feature type="transmembrane region" description="Helical" evidence="7">
    <location>
        <begin position="53"/>
        <end position="72"/>
    </location>
</feature>
<dbReference type="GO" id="GO:0140359">
    <property type="term" value="F:ABC-type transporter activity"/>
    <property type="evidence" value="ECO:0007669"/>
    <property type="project" value="InterPro"/>
</dbReference>
<feature type="transmembrane region" description="Helical" evidence="7">
    <location>
        <begin position="165"/>
        <end position="198"/>
    </location>
</feature>
<accession>A0A974NTC2</accession>
<keyword evidence="11" id="KW-1185">Reference proteome</keyword>
<evidence type="ECO:0000313" key="11">
    <source>
        <dbReference type="Proteomes" id="UP000595894"/>
    </source>
</evidence>
<dbReference type="PROSITE" id="PS50929">
    <property type="entry name" value="ABC_TM1F"/>
    <property type="match status" value="1"/>
</dbReference>
<evidence type="ECO:0000259" key="9">
    <source>
        <dbReference type="PROSITE" id="PS50929"/>
    </source>
</evidence>
<keyword evidence="4 10" id="KW-0067">ATP-binding</keyword>
<dbReference type="SMART" id="SM00382">
    <property type="entry name" value="AAA"/>
    <property type="match status" value="1"/>
</dbReference>
<comment type="subcellular location">
    <subcellularLocation>
        <location evidence="1">Cell membrane</location>
        <topology evidence="1">Multi-pass membrane protein</topology>
    </subcellularLocation>
</comment>
<dbReference type="PROSITE" id="PS50893">
    <property type="entry name" value="ABC_TRANSPORTER_2"/>
    <property type="match status" value="1"/>
</dbReference>
<keyword evidence="5 7" id="KW-1133">Transmembrane helix</keyword>
<dbReference type="GO" id="GO:0005524">
    <property type="term" value="F:ATP binding"/>
    <property type="evidence" value="ECO:0007669"/>
    <property type="project" value="UniProtKB-KW"/>
</dbReference>
<dbReference type="InterPro" id="IPR039421">
    <property type="entry name" value="Type_1_exporter"/>
</dbReference>
<dbReference type="PANTHER" id="PTHR24221:SF654">
    <property type="entry name" value="ATP-BINDING CASSETTE SUB-FAMILY B MEMBER 6"/>
    <property type="match status" value="1"/>
</dbReference>
<protein>
    <submittedName>
        <fullName evidence="10">ABC transporter ATP-binding protein</fullName>
    </submittedName>
</protein>
<dbReference type="Gene3D" id="1.20.1560.10">
    <property type="entry name" value="ABC transporter type 1, transmembrane domain"/>
    <property type="match status" value="1"/>
</dbReference>
<dbReference type="AlphaFoldDB" id="A0A974NTC2"/>
<dbReference type="Proteomes" id="UP000595894">
    <property type="component" value="Chromosome"/>
</dbReference>
<dbReference type="InterPro" id="IPR003593">
    <property type="entry name" value="AAA+_ATPase"/>
</dbReference>
<keyword evidence="6 7" id="KW-0472">Membrane</keyword>
<proteinExistence type="predicted"/>
<dbReference type="InterPro" id="IPR017871">
    <property type="entry name" value="ABC_transporter-like_CS"/>
</dbReference>
<feature type="domain" description="ABC transporter" evidence="8">
    <location>
        <begin position="250"/>
        <end position="464"/>
    </location>
</feature>
<evidence type="ECO:0000256" key="2">
    <source>
        <dbReference type="ARBA" id="ARBA00022692"/>
    </source>
</evidence>
<dbReference type="EMBL" id="CP061035">
    <property type="protein sequence ID" value="QQV76559.1"/>
    <property type="molecule type" value="Genomic_DNA"/>
</dbReference>
<name>A0A974NTC2_9SPHN</name>
<evidence type="ECO:0000313" key="10">
    <source>
        <dbReference type="EMBL" id="QQV76559.1"/>
    </source>
</evidence>
<dbReference type="SUPFAM" id="SSF90123">
    <property type="entry name" value="ABC transporter transmembrane region"/>
    <property type="match status" value="1"/>
</dbReference>
<reference evidence="11" key="1">
    <citation type="submission" date="2020-09" db="EMBL/GenBank/DDBJ databases">
        <title>Sphingomonas sp., a new species isolated from pork steak.</title>
        <authorList>
            <person name="Heidler von Heilborn D."/>
        </authorList>
    </citation>
    <scope>NUCLEOTIDE SEQUENCE [LARGE SCALE GENOMIC DNA]</scope>
</reference>
<dbReference type="SUPFAM" id="SSF52540">
    <property type="entry name" value="P-loop containing nucleoside triphosphate hydrolases"/>
    <property type="match status" value="1"/>
</dbReference>
<dbReference type="PROSITE" id="PS00211">
    <property type="entry name" value="ABC_TRANSPORTER_1"/>
    <property type="match status" value="1"/>
</dbReference>
<sequence length="464" mass="48778">MARLQGGFVETLRNHLLATLAAAPWSRIVSLRHARITNLIGTEMQRAGASAQFLIQGSVALVMLIVQAALAFSLAPAFAAVAIFALTVGGLAVIGASGRTRDLGGDVVRQNQAMMGSAATFLGGLKTAAAQNAQQSFVAEFAAIQSALKDRQLVYARRSSRSRSVFALASSVAGAAVVFGGVAYGMSAPVLIALILIFVRMAGPAQQVQMMTQNFFFSLPSFEAVRQMEAELTVQDGPAPLASPPPPGPVELCDVSYLHPGGGGVKHASLAISPGEFIGIGGPSGAGKTTLIDLLIGLLTPQSGEMRIGGTLVDAAMLRGWRDGIAYVPQDGFLFHDTVRRNLLWHDDRVDDARIAAAIRLAGAEDLIAKLPDGLDTVIGERGAMLSGGERQRIGLARALIRLPRLLILDEAANAIDAEGEAALLDRLRSLDPRPTILMISHRAESIARCDRTIIVDRGTVTAA</sequence>
<evidence type="ECO:0000259" key="8">
    <source>
        <dbReference type="PROSITE" id="PS50893"/>
    </source>
</evidence>
<dbReference type="InterPro" id="IPR003439">
    <property type="entry name" value="ABC_transporter-like_ATP-bd"/>
</dbReference>
<dbReference type="InterPro" id="IPR027417">
    <property type="entry name" value="P-loop_NTPase"/>
</dbReference>
<dbReference type="PANTHER" id="PTHR24221">
    <property type="entry name" value="ATP-BINDING CASSETTE SUB-FAMILY B"/>
    <property type="match status" value="1"/>
</dbReference>
<dbReference type="GO" id="GO:0016887">
    <property type="term" value="F:ATP hydrolysis activity"/>
    <property type="evidence" value="ECO:0007669"/>
    <property type="project" value="InterPro"/>
</dbReference>
<dbReference type="KEGG" id="sari:H5J25_14035"/>
<keyword evidence="2 7" id="KW-0812">Transmembrane</keyword>
<evidence type="ECO:0000256" key="5">
    <source>
        <dbReference type="ARBA" id="ARBA00022989"/>
    </source>
</evidence>
<dbReference type="InterPro" id="IPR036640">
    <property type="entry name" value="ABC1_TM_sf"/>
</dbReference>
<gene>
    <name evidence="10" type="ORF">H5J25_14035</name>
</gene>
<dbReference type="Pfam" id="PF00005">
    <property type="entry name" value="ABC_tran"/>
    <property type="match status" value="1"/>
</dbReference>
<evidence type="ECO:0000256" key="6">
    <source>
        <dbReference type="ARBA" id="ARBA00023136"/>
    </source>
</evidence>
<evidence type="ECO:0000256" key="7">
    <source>
        <dbReference type="SAM" id="Phobius"/>
    </source>
</evidence>
<evidence type="ECO:0000256" key="1">
    <source>
        <dbReference type="ARBA" id="ARBA00004651"/>
    </source>
</evidence>